<dbReference type="InterPro" id="IPR037512">
    <property type="entry name" value="PGPase_prok"/>
</dbReference>
<dbReference type="EC" id="3.1.3.18" evidence="5 10"/>
<dbReference type="SFLD" id="SFLDS00003">
    <property type="entry name" value="Haloacid_Dehalogenase"/>
    <property type="match status" value="1"/>
</dbReference>
<dbReference type="InterPro" id="IPR050155">
    <property type="entry name" value="HAD-like_hydrolase_sf"/>
</dbReference>
<comment type="caution">
    <text evidence="11">The sequence shown here is derived from an EMBL/GenBank/DDBJ whole genome shotgun (WGS) entry which is preliminary data.</text>
</comment>
<comment type="cofactor">
    <cofactor evidence="2 10">
        <name>Mg(2+)</name>
        <dbReference type="ChEBI" id="CHEBI:18420"/>
    </cofactor>
</comment>
<dbReference type="NCBIfam" id="TIGR01549">
    <property type="entry name" value="HAD-SF-IA-v1"/>
    <property type="match status" value="1"/>
</dbReference>
<evidence type="ECO:0000256" key="2">
    <source>
        <dbReference type="ARBA" id="ARBA00001946"/>
    </source>
</evidence>
<dbReference type="InterPro" id="IPR036412">
    <property type="entry name" value="HAD-like_sf"/>
</dbReference>
<dbReference type="InterPro" id="IPR023214">
    <property type="entry name" value="HAD_sf"/>
</dbReference>
<evidence type="ECO:0000313" key="11">
    <source>
        <dbReference type="EMBL" id="MBR0664261.1"/>
    </source>
</evidence>
<feature type="active site" description="Nucleophile" evidence="10">
    <location>
        <position position="8"/>
    </location>
</feature>
<feature type="binding site" evidence="10">
    <location>
        <position position="10"/>
    </location>
    <ligand>
        <name>Mg(2+)</name>
        <dbReference type="ChEBI" id="CHEBI:18420"/>
    </ligand>
</feature>
<protein>
    <recommendedName>
        <fullName evidence="5 10">Phosphoglycolate phosphatase</fullName>
        <shortName evidence="10">PGP</shortName>
        <shortName evidence="10">PGPase</shortName>
        <ecNumber evidence="5 10">3.1.3.18</ecNumber>
    </recommendedName>
</protein>
<dbReference type="PANTHER" id="PTHR43434:SF1">
    <property type="entry name" value="PHOSPHOGLYCOLATE PHOSPHATASE"/>
    <property type="match status" value="1"/>
</dbReference>
<dbReference type="PANTHER" id="PTHR43434">
    <property type="entry name" value="PHOSPHOGLYCOLATE PHOSPHATASE"/>
    <property type="match status" value="1"/>
</dbReference>
<keyword evidence="6 10" id="KW-0479">Metal-binding</keyword>
<dbReference type="GO" id="GO:0016787">
    <property type="term" value="F:hydrolase activity"/>
    <property type="evidence" value="ECO:0007669"/>
    <property type="project" value="UniProtKB-KW"/>
</dbReference>
<dbReference type="SUPFAM" id="SSF56784">
    <property type="entry name" value="HAD-like"/>
    <property type="match status" value="1"/>
</dbReference>
<keyword evidence="7 10" id="KW-0378">Hydrolase</keyword>
<dbReference type="Proteomes" id="UP001196870">
    <property type="component" value="Unassembled WGS sequence"/>
</dbReference>
<evidence type="ECO:0000256" key="6">
    <source>
        <dbReference type="ARBA" id="ARBA00022723"/>
    </source>
</evidence>
<dbReference type="Gene3D" id="1.10.150.240">
    <property type="entry name" value="Putative phosphatase, domain 2"/>
    <property type="match status" value="1"/>
</dbReference>
<comment type="similarity">
    <text evidence="4 10">Belongs to the HAD-like hydrolase superfamily. CbbY/CbbZ/Gph/YieH family.</text>
</comment>
<evidence type="ECO:0000256" key="9">
    <source>
        <dbReference type="ARBA" id="ARBA00023277"/>
    </source>
</evidence>
<comment type="pathway">
    <text evidence="3 10">Organic acid metabolism; glycolate biosynthesis; glycolate from 2-phosphoglycolate: step 1/1.</text>
</comment>
<dbReference type="InterPro" id="IPR006439">
    <property type="entry name" value="HAD-SF_hydro_IA"/>
</dbReference>
<evidence type="ECO:0000256" key="3">
    <source>
        <dbReference type="ARBA" id="ARBA00004818"/>
    </source>
</evidence>
<evidence type="ECO:0000256" key="5">
    <source>
        <dbReference type="ARBA" id="ARBA00013078"/>
    </source>
</evidence>
<keyword evidence="8 10" id="KW-0460">Magnesium</keyword>
<sequence length="217" mass="22005">MPPILLLDLDGTLVDSVPDLLAALDRLLVPLGATPFTRAEVTAMVGDGVPALVSRAFAARAMREPPEAAAAFLADYTPRAAELTRPFPGIAAMLGALSDAGWRLAVCTNKPEAPARALLGSLGLAPHLAAIGGGDSFPVKKPDPRHLLATLEAAGGRAEAAVMLGDHANDIDAARGAGIPAIFAGWGYGPRTMAADAPVAETPESVPALAGALLTAR</sequence>
<evidence type="ECO:0000313" key="12">
    <source>
        <dbReference type="Proteomes" id="UP001196870"/>
    </source>
</evidence>
<keyword evidence="12" id="KW-1185">Reference proteome</keyword>
<dbReference type="HAMAP" id="MF_00495">
    <property type="entry name" value="GPH_hydrolase_bact"/>
    <property type="match status" value="1"/>
</dbReference>
<dbReference type="Gene3D" id="3.40.50.1000">
    <property type="entry name" value="HAD superfamily/HAD-like"/>
    <property type="match status" value="1"/>
</dbReference>
<dbReference type="Pfam" id="PF00702">
    <property type="entry name" value="Hydrolase"/>
    <property type="match status" value="1"/>
</dbReference>
<comment type="catalytic activity">
    <reaction evidence="1 10">
        <text>2-phosphoglycolate + H2O = glycolate + phosphate</text>
        <dbReference type="Rhea" id="RHEA:14369"/>
        <dbReference type="ChEBI" id="CHEBI:15377"/>
        <dbReference type="ChEBI" id="CHEBI:29805"/>
        <dbReference type="ChEBI" id="CHEBI:43474"/>
        <dbReference type="ChEBI" id="CHEBI:58033"/>
        <dbReference type="EC" id="3.1.3.18"/>
    </reaction>
</comment>
<evidence type="ECO:0000256" key="7">
    <source>
        <dbReference type="ARBA" id="ARBA00022801"/>
    </source>
</evidence>
<evidence type="ECO:0000256" key="1">
    <source>
        <dbReference type="ARBA" id="ARBA00000830"/>
    </source>
</evidence>
<keyword evidence="9 10" id="KW-0119">Carbohydrate metabolism</keyword>
<dbReference type="InterPro" id="IPR023198">
    <property type="entry name" value="PGP-like_dom2"/>
</dbReference>
<feature type="binding site" evidence="10">
    <location>
        <position position="8"/>
    </location>
    <ligand>
        <name>Mg(2+)</name>
        <dbReference type="ChEBI" id="CHEBI:18420"/>
    </ligand>
</feature>
<comment type="function">
    <text evidence="10">Specifically catalyzes the dephosphorylation of 2-phosphoglycolate. Is involved in the dissimilation of the intracellular 2-phosphoglycolate formed during the DNA repair of 3'-phosphoglycolate ends, a major class of DNA lesions induced by oxidative stress.</text>
</comment>
<name>A0ABS5EVD5_9PROT</name>
<proteinExistence type="inferred from homology"/>
<feature type="binding site" evidence="10">
    <location>
        <position position="166"/>
    </location>
    <ligand>
        <name>Mg(2+)</name>
        <dbReference type="ChEBI" id="CHEBI:18420"/>
    </ligand>
</feature>
<dbReference type="SFLD" id="SFLDG01129">
    <property type="entry name" value="C1.5:_HAD__Beta-PGM__Phosphata"/>
    <property type="match status" value="1"/>
</dbReference>
<gene>
    <name evidence="11" type="ORF">GXW71_07820</name>
</gene>
<reference evidence="12" key="1">
    <citation type="journal article" date="2021" name="Syst. Appl. Microbiol.">
        <title>Roseomonas hellenica sp. nov., isolated from roots of wild-growing Alkanna tinctoria.</title>
        <authorList>
            <person name="Rat A."/>
            <person name="Naranjo H.D."/>
            <person name="Lebbe L."/>
            <person name="Cnockaert M."/>
            <person name="Krigas N."/>
            <person name="Grigoriadou K."/>
            <person name="Maloupa E."/>
            <person name="Willems A."/>
        </authorList>
    </citation>
    <scope>NUCLEOTIDE SEQUENCE [LARGE SCALE GENOMIC DNA]</scope>
    <source>
        <strain evidence="12">LMG 31523</strain>
    </source>
</reference>
<dbReference type="EMBL" id="JAAGBB010000007">
    <property type="protein sequence ID" value="MBR0664261.1"/>
    <property type="molecule type" value="Genomic_DNA"/>
</dbReference>
<evidence type="ECO:0000256" key="10">
    <source>
        <dbReference type="HAMAP-Rule" id="MF_00495"/>
    </source>
</evidence>
<organism evidence="11 12">
    <name type="scientific">Plastoroseomonas hellenica</name>
    <dbReference type="NCBI Taxonomy" id="2687306"/>
    <lineage>
        <taxon>Bacteria</taxon>
        <taxon>Pseudomonadati</taxon>
        <taxon>Pseudomonadota</taxon>
        <taxon>Alphaproteobacteria</taxon>
        <taxon>Acetobacterales</taxon>
        <taxon>Acetobacteraceae</taxon>
        <taxon>Plastoroseomonas</taxon>
    </lineage>
</organism>
<evidence type="ECO:0000256" key="4">
    <source>
        <dbReference type="ARBA" id="ARBA00006171"/>
    </source>
</evidence>
<evidence type="ECO:0000256" key="8">
    <source>
        <dbReference type="ARBA" id="ARBA00022842"/>
    </source>
</evidence>
<dbReference type="RefSeq" id="WP_211851858.1">
    <property type="nucleotide sequence ID" value="NZ_JAAGBB010000007.1"/>
</dbReference>
<accession>A0ABS5EVD5</accession>